<organism evidence="1 2">
    <name type="scientific">Aquisalinus flavus</name>
    <dbReference type="NCBI Taxonomy" id="1526572"/>
    <lineage>
        <taxon>Bacteria</taxon>
        <taxon>Pseudomonadati</taxon>
        <taxon>Pseudomonadota</taxon>
        <taxon>Alphaproteobacteria</taxon>
        <taxon>Parvularculales</taxon>
        <taxon>Parvularculaceae</taxon>
        <taxon>Aquisalinus</taxon>
    </lineage>
</organism>
<keyword evidence="2" id="KW-1185">Reference proteome</keyword>
<dbReference type="RefSeq" id="WP_188158897.1">
    <property type="nucleotide sequence ID" value="NZ_BMGH01000001.1"/>
</dbReference>
<dbReference type="InterPro" id="IPR027417">
    <property type="entry name" value="P-loop_NTPase"/>
</dbReference>
<dbReference type="InterPro" id="IPR040632">
    <property type="entry name" value="Sulfotransfer_4"/>
</dbReference>
<dbReference type="PANTHER" id="PTHR36978">
    <property type="entry name" value="P-LOOP CONTAINING NUCLEOTIDE TRIPHOSPHATE HYDROLASE"/>
    <property type="match status" value="1"/>
</dbReference>
<dbReference type="Pfam" id="PF17784">
    <property type="entry name" value="Sulfotransfer_4"/>
    <property type="match status" value="1"/>
</dbReference>
<dbReference type="SUPFAM" id="SSF52540">
    <property type="entry name" value="P-loop containing nucleoside triphosphate hydrolases"/>
    <property type="match status" value="1"/>
</dbReference>
<reference evidence="1" key="2">
    <citation type="submission" date="2020-09" db="EMBL/GenBank/DDBJ databases">
        <authorList>
            <person name="Sun Q."/>
            <person name="Zhou Y."/>
        </authorList>
    </citation>
    <scope>NUCLEOTIDE SEQUENCE</scope>
    <source>
        <strain evidence="1">CGMCC 1.12921</strain>
    </source>
</reference>
<evidence type="ECO:0000313" key="2">
    <source>
        <dbReference type="Proteomes" id="UP000613582"/>
    </source>
</evidence>
<comment type="caution">
    <text evidence="1">The sequence shown here is derived from an EMBL/GenBank/DDBJ whole genome shotgun (WGS) entry which is preliminary data.</text>
</comment>
<dbReference type="Gene3D" id="3.40.50.300">
    <property type="entry name" value="P-loop containing nucleotide triphosphate hydrolases"/>
    <property type="match status" value="1"/>
</dbReference>
<reference evidence="1" key="1">
    <citation type="journal article" date="2014" name="Int. J. Syst. Evol. Microbiol.">
        <title>Complete genome sequence of Corynebacterium casei LMG S-19264T (=DSM 44701T), isolated from a smear-ripened cheese.</title>
        <authorList>
            <consortium name="US DOE Joint Genome Institute (JGI-PGF)"/>
            <person name="Walter F."/>
            <person name="Albersmeier A."/>
            <person name="Kalinowski J."/>
            <person name="Ruckert C."/>
        </authorList>
    </citation>
    <scope>NUCLEOTIDE SEQUENCE</scope>
    <source>
        <strain evidence="1">CGMCC 1.12921</strain>
    </source>
</reference>
<protein>
    <submittedName>
        <fullName evidence="1">Sulfotransferase family protein</fullName>
    </submittedName>
</protein>
<gene>
    <name evidence="1" type="ORF">GCM10011342_16270</name>
</gene>
<dbReference type="AlphaFoldDB" id="A0A8J2Y7W7"/>
<evidence type="ECO:0000313" key="1">
    <source>
        <dbReference type="EMBL" id="GGD08170.1"/>
    </source>
</evidence>
<proteinExistence type="predicted"/>
<dbReference type="Proteomes" id="UP000613582">
    <property type="component" value="Unassembled WGS sequence"/>
</dbReference>
<name>A0A8J2Y7W7_9PROT</name>
<sequence>MTLKVIGAGLGRTGTFSLKFALEKLLDEPCYHMFELMKRPQDLPTWKAALDGNPHDWSVPFADYGAAVDYPVAYFWEEILAAYPDAKVILTVRDPESWYDSAKNTIYQFEPNTAEKLSIGMRWLFKRSLRTMVKSGLYAEKLVWKTHFEDRFDDRDFAISVFEKHNQHVRDTVPADRLLEFNVNQGWGPLCDFLGTPVPDMPFPHENERAAFAARRKEMMG</sequence>
<accession>A0A8J2Y7W7</accession>
<dbReference type="PANTHER" id="PTHR36978:SF4">
    <property type="entry name" value="P-LOOP CONTAINING NUCLEOSIDE TRIPHOSPHATE HYDROLASE PROTEIN"/>
    <property type="match status" value="1"/>
</dbReference>
<dbReference type="EMBL" id="BMGH01000001">
    <property type="protein sequence ID" value="GGD08170.1"/>
    <property type="molecule type" value="Genomic_DNA"/>
</dbReference>